<gene>
    <name evidence="2" type="ORF">D6D10_09953</name>
</gene>
<dbReference type="CDD" id="cd05325">
    <property type="entry name" value="carb_red_sniffer_like_SDR_c"/>
    <property type="match status" value="1"/>
</dbReference>
<reference evidence="2 3" key="1">
    <citation type="submission" date="2018-10" db="EMBL/GenBank/DDBJ databases">
        <title>Fifty Aureobasidium pullulans genomes reveal a recombining polyextremotolerant generalist.</title>
        <authorList>
            <person name="Gostincar C."/>
            <person name="Turk M."/>
            <person name="Zajc J."/>
            <person name="Gunde-Cimerman N."/>
        </authorList>
    </citation>
    <scope>NUCLEOTIDE SEQUENCE [LARGE SCALE GENOMIC DNA]</scope>
    <source>
        <strain evidence="2 3">EXF-9785</strain>
    </source>
</reference>
<dbReference type="EMBL" id="QZAV01000483">
    <property type="protein sequence ID" value="THX25242.1"/>
    <property type="molecule type" value="Genomic_DNA"/>
</dbReference>
<dbReference type="GO" id="GO:0016491">
    <property type="term" value="F:oxidoreductase activity"/>
    <property type="evidence" value="ECO:0007669"/>
    <property type="project" value="TreeGrafter"/>
</dbReference>
<dbReference type="PRINTS" id="PR00081">
    <property type="entry name" value="GDHRDH"/>
</dbReference>
<protein>
    <submittedName>
        <fullName evidence="2">NAD(P)-binding protein</fullName>
    </submittedName>
</protein>
<comment type="caution">
    <text evidence="2">The sequence shown here is derived from an EMBL/GenBank/DDBJ whole genome shotgun (WGS) entry which is preliminary data.</text>
</comment>
<sequence>MASIAIYNIMATYLITGASRGIGFELTKQLLDLPASQVSKIFAVARNTDTGLLQELVQKHSDRVFPISASVQDNASVQKAVEAVKANLQGKGLDVLVNNAGVMDHSPGKIGSMETDQLTWTLDINVVGVQRVTAAFLPLLEQGTQKKIVNIVRLMIITSSSGFGSFAYVAYTAAIPADAYNISKAALNMLTVRYAHQYADAGFTVVALSPGVSTPTYDKDSDVDIVLQWIKTDMGSQDADLSVEVGVAEVKRVILESGKEQNGKFLNINVPKTDEMKWSYDGQDIPW</sequence>
<evidence type="ECO:0000256" key="1">
    <source>
        <dbReference type="ARBA" id="ARBA00006484"/>
    </source>
</evidence>
<name>A0A4S9DVB7_AURPU</name>
<dbReference type="InterPro" id="IPR051468">
    <property type="entry name" value="Fungal_SecMetab_SDRs"/>
</dbReference>
<dbReference type="PANTHER" id="PTHR43544:SF36">
    <property type="entry name" value="CHAIN OXIDOREDUCTASE (CSGA), PUTATIVE (AFU_ORTHOLOGUE AFUA_4G00910)-RELATED"/>
    <property type="match status" value="1"/>
</dbReference>
<dbReference type="GO" id="GO:0005737">
    <property type="term" value="C:cytoplasm"/>
    <property type="evidence" value="ECO:0007669"/>
    <property type="project" value="TreeGrafter"/>
</dbReference>
<evidence type="ECO:0000313" key="2">
    <source>
        <dbReference type="EMBL" id="THX25242.1"/>
    </source>
</evidence>
<dbReference type="Gene3D" id="3.40.50.720">
    <property type="entry name" value="NAD(P)-binding Rossmann-like Domain"/>
    <property type="match status" value="1"/>
</dbReference>
<dbReference type="SUPFAM" id="SSF51735">
    <property type="entry name" value="NAD(P)-binding Rossmann-fold domains"/>
    <property type="match status" value="1"/>
</dbReference>
<dbReference type="PANTHER" id="PTHR43544">
    <property type="entry name" value="SHORT-CHAIN DEHYDROGENASE/REDUCTASE"/>
    <property type="match status" value="1"/>
</dbReference>
<evidence type="ECO:0000313" key="3">
    <source>
        <dbReference type="Proteomes" id="UP000308953"/>
    </source>
</evidence>
<dbReference type="InterPro" id="IPR002347">
    <property type="entry name" value="SDR_fam"/>
</dbReference>
<dbReference type="Proteomes" id="UP000308953">
    <property type="component" value="Unassembled WGS sequence"/>
</dbReference>
<proteinExistence type="inferred from homology"/>
<organism evidence="2 3">
    <name type="scientific">Aureobasidium pullulans</name>
    <name type="common">Black yeast</name>
    <name type="synonym">Pullularia pullulans</name>
    <dbReference type="NCBI Taxonomy" id="5580"/>
    <lineage>
        <taxon>Eukaryota</taxon>
        <taxon>Fungi</taxon>
        <taxon>Dikarya</taxon>
        <taxon>Ascomycota</taxon>
        <taxon>Pezizomycotina</taxon>
        <taxon>Dothideomycetes</taxon>
        <taxon>Dothideomycetidae</taxon>
        <taxon>Dothideales</taxon>
        <taxon>Saccotheciaceae</taxon>
        <taxon>Aureobasidium</taxon>
    </lineage>
</organism>
<comment type="similarity">
    <text evidence="1">Belongs to the short-chain dehydrogenases/reductases (SDR) family.</text>
</comment>
<dbReference type="InterPro" id="IPR036291">
    <property type="entry name" value="NAD(P)-bd_dom_sf"/>
</dbReference>
<dbReference type="AlphaFoldDB" id="A0A4S9DVB7"/>
<accession>A0A4S9DVB7</accession>
<dbReference type="Pfam" id="PF00106">
    <property type="entry name" value="adh_short"/>
    <property type="match status" value="1"/>
</dbReference>